<keyword evidence="1" id="KW-0472">Membrane</keyword>
<feature type="transmembrane region" description="Helical" evidence="1">
    <location>
        <begin position="124"/>
        <end position="150"/>
    </location>
</feature>
<dbReference type="EMBL" id="RBVX01000015">
    <property type="protein sequence ID" value="RSL32388.1"/>
    <property type="molecule type" value="Genomic_DNA"/>
</dbReference>
<accession>A0A428N251</accession>
<dbReference type="Pfam" id="PF19510">
    <property type="entry name" value="DUF6044"/>
    <property type="match status" value="1"/>
</dbReference>
<evidence type="ECO:0000313" key="3">
    <source>
        <dbReference type="Proteomes" id="UP000275076"/>
    </source>
</evidence>
<dbReference type="AlphaFoldDB" id="A0A428N251"/>
<reference evidence="2 3" key="1">
    <citation type="submission" date="2018-10" db="EMBL/GenBank/DDBJ databases">
        <title>Draft genome sequence of Bacillus salarius IM0101, isolated from a hypersaline soil in Inner Mongolia, China.</title>
        <authorList>
            <person name="Yamprayoonswat W."/>
            <person name="Boonvisut S."/>
            <person name="Jumpathong W."/>
            <person name="Sittihan S."/>
            <person name="Ruangsuj P."/>
            <person name="Wanthongcharoen S."/>
            <person name="Thongpramul N."/>
            <person name="Pimmason S."/>
            <person name="Yu B."/>
            <person name="Yasawong M."/>
        </authorList>
    </citation>
    <scope>NUCLEOTIDE SEQUENCE [LARGE SCALE GENOMIC DNA]</scope>
    <source>
        <strain evidence="2 3">IM0101</strain>
    </source>
</reference>
<keyword evidence="1" id="KW-1133">Transmembrane helix</keyword>
<dbReference type="OrthoDB" id="2349131at2"/>
<proteinExistence type="predicted"/>
<feature type="transmembrane region" description="Helical" evidence="1">
    <location>
        <begin position="206"/>
        <end position="224"/>
    </location>
</feature>
<feature type="transmembrane region" description="Helical" evidence="1">
    <location>
        <begin position="274"/>
        <end position="291"/>
    </location>
</feature>
<dbReference type="RefSeq" id="WP_125556858.1">
    <property type="nucleotide sequence ID" value="NZ_RBVX01000015.1"/>
</dbReference>
<feature type="transmembrane region" description="Helical" evidence="1">
    <location>
        <begin position="170"/>
        <end position="199"/>
    </location>
</feature>
<protein>
    <recommendedName>
        <fullName evidence="4">YkoS</fullName>
    </recommendedName>
</protein>
<gene>
    <name evidence="2" type="ORF">D7Z54_15955</name>
</gene>
<comment type="caution">
    <text evidence="2">The sequence shown here is derived from an EMBL/GenBank/DDBJ whole genome shotgun (WGS) entry which is preliminary data.</text>
</comment>
<feature type="transmembrane region" description="Helical" evidence="1">
    <location>
        <begin position="312"/>
        <end position="332"/>
    </location>
</feature>
<organism evidence="2 3">
    <name type="scientific">Salibacterium salarium</name>
    <dbReference type="NCBI Taxonomy" id="284579"/>
    <lineage>
        <taxon>Bacteria</taxon>
        <taxon>Bacillati</taxon>
        <taxon>Bacillota</taxon>
        <taxon>Bacilli</taxon>
        <taxon>Bacillales</taxon>
        <taxon>Bacillaceae</taxon>
    </lineage>
</organism>
<feature type="transmembrane region" description="Helical" evidence="1">
    <location>
        <begin position="378"/>
        <end position="396"/>
    </location>
</feature>
<evidence type="ECO:0000256" key="1">
    <source>
        <dbReference type="SAM" id="Phobius"/>
    </source>
</evidence>
<feature type="transmembrane region" description="Helical" evidence="1">
    <location>
        <begin position="7"/>
        <end position="26"/>
    </location>
</feature>
<dbReference type="Proteomes" id="UP000275076">
    <property type="component" value="Unassembled WGS sequence"/>
</dbReference>
<evidence type="ECO:0000313" key="2">
    <source>
        <dbReference type="EMBL" id="RSL32388.1"/>
    </source>
</evidence>
<name>A0A428N251_9BACI</name>
<feature type="transmembrane region" description="Helical" evidence="1">
    <location>
        <begin position="352"/>
        <end position="371"/>
    </location>
</feature>
<evidence type="ECO:0008006" key="4">
    <source>
        <dbReference type="Google" id="ProtNLM"/>
    </source>
</evidence>
<keyword evidence="3" id="KW-1185">Reference proteome</keyword>
<keyword evidence="1" id="KW-0812">Transmembrane</keyword>
<dbReference type="InterPro" id="IPR046107">
    <property type="entry name" value="DUF6044"/>
</dbReference>
<sequence>MLRERMWLIISVGLILAYLLPLVILGEDAHVRIHDNLDSNLVWYKTMVENGVIFAPNDAQIPTIMNGLPRESLSAELSLFTLLFSLFEPFTVFTINLFLMRFTAFFGMYLLLKKHILPHKNHSPWIIVGTALVFSLTTFWPFGGLSFAGVPLVLYAFLNLRNRTSTWKDWLIIGLVPFYSSFIVSFIFFLALMGILWLVDAIRSKRINWMMFTGVVVMTALYLIKQYRLVVGMLLDQGFTTHRAEFSRGHRDMETVINFFGDNLLHSHSHSESLHYPFAFYTAVFALLFMISIKLARKWRPSITPLRTREKAIPLLLLSIVIFSFWISIWNWEGMRVLKNASDLINEFNFGRFHLLNIVTWYVVFALSLTMIQKRVKFGTWIAALLLIGQIGGVFSQHHELKYRDIDYPSYKEFYSEELFDEVEAYIGEDPKEYRVVSVGMHPAIAQYNGFYTLDLYVTMYPLDYKHQFKEIIEGELEKNDTLEGYFNTWGGRAYVFSDELGKNYLFTKDKNKTIEDLDFGTKAFKNMGGEYVLSAVEIENAQENDLQLEEVFENEESVWELYLYRAE</sequence>
<feature type="transmembrane region" description="Helical" evidence="1">
    <location>
        <begin position="90"/>
        <end position="112"/>
    </location>
</feature>